<dbReference type="InterPro" id="IPR003593">
    <property type="entry name" value="AAA+_ATPase"/>
</dbReference>
<accession>A0A098S3B3</accession>
<dbReference type="RefSeq" id="WP_044224821.1">
    <property type="nucleotide sequence ID" value="NZ_JBKAGJ010000043.1"/>
</dbReference>
<keyword evidence="4" id="KW-0547">Nucleotide-binding</keyword>
<evidence type="ECO:0000313" key="10">
    <source>
        <dbReference type="EMBL" id="KGE86541.1"/>
    </source>
</evidence>
<dbReference type="PROSITE" id="PS00211">
    <property type="entry name" value="ABC_TRANSPORTER_1"/>
    <property type="match status" value="1"/>
</dbReference>
<keyword evidence="7" id="KW-0406">Ion transport</keyword>
<dbReference type="FunFam" id="3.40.50.300:FF:000425">
    <property type="entry name" value="Probable ABC transporter, ATP-binding subunit"/>
    <property type="match status" value="1"/>
</dbReference>
<dbReference type="Proteomes" id="UP000029736">
    <property type="component" value="Unassembled WGS sequence"/>
</dbReference>
<name>A0A098S3B3_9BACT</name>
<dbReference type="InterPro" id="IPR027417">
    <property type="entry name" value="P-loop_NTPase"/>
</dbReference>
<dbReference type="EMBL" id="JPOS01000077">
    <property type="protein sequence ID" value="KGE86541.1"/>
    <property type="molecule type" value="Genomic_DNA"/>
</dbReference>
<keyword evidence="6" id="KW-0408">Iron</keyword>
<protein>
    <submittedName>
        <fullName evidence="10">Sulfate ABC transporter ATP-binding protein</fullName>
    </submittedName>
</protein>
<evidence type="ECO:0000259" key="9">
    <source>
        <dbReference type="PROSITE" id="PS50893"/>
    </source>
</evidence>
<evidence type="ECO:0000256" key="4">
    <source>
        <dbReference type="ARBA" id="ARBA00022741"/>
    </source>
</evidence>
<dbReference type="SUPFAM" id="SSF52540">
    <property type="entry name" value="P-loop containing nucleoside triphosphate hydrolases"/>
    <property type="match status" value="1"/>
</dbReference>
<dbReference type="InterPro" id="IPR015853">
    <property type="entry name" value="ABC_transpr_FbpC"/>
</dbReference>
<evidence type="ECO:0000256" key="6">
    <source>
        <dbReference type="ARBA" id="ARBA00023004"/>
    </source>
</evidence>
<dbReference type="GO" id="GO:0005524">
    <property type="term" value="F:ATP binding"/>
    <property type="evidence" value="ECO:0007669"/>
    <property type="project" value="UniProtKB-KW"/>
</dbReference>
<dbReference type="GO" id="GO:0016887">
    <property type="term" value="F:ATP hydrolysis activity"/>
    <property type="evidence" value="ECO:0007669"/>
    <property type="project" value="InterPro"/>
</dbReference>
<feature type="domain" description="ABC transporter" evidence="9">
    <location>
        <begin position="2"/>
        <end position="232"/>
    </location>
</feature>
<gene>
    <name evidence="10" type="ORF">IX84_20500</name>
</gene>
<dbReference type="InterPro" id="IPR050093">
    <property type="entry name" value="ABC_SmlMolc_Importer"/>
</dbReference>
<evidence type="ECO:0000256" key="3">
    <source>
        <dbReference type="ARBA" id="ARBA00022496"/>
    </source>
</evidence>
<dbReference type="PANTHER" id="PTHR42781">
    <property type="entry name" value="SPERMIDINE/PUTRESCINE IMPORT ATP-BINDING PROTEIN POTA"/>
    <property type="match status" value="1"/>
</dbReference>
<evidence type="ECO:0000256" key="8">
    <source>
        <dbReference type="ARBA" id="ARBA00023136"/>
    </source>
</evidence>
<dbReference type="AlphaFoldDB" id="A0A098S3B3"/>
<dbReference type="Gene3D" id="3.40.50.300">
    <property type="entry name" value="P-loop containing nucleotide triphosphate hydrolases"/>
    <property type="match status" value="1"/>
</dbReference>
<dbReference type="InterPro" id="IPR017871">
    <property type="entry name" value="ABC_transporter-like_CS"/>
</dbReference>
<dbReference type="GO" id="GO:0015408">
    <property type="term" value="F:ABC-type ferric iron transporter activity"/>
    <property type="evidence" value="ECO:0007669"/>
    <property type="project" value="InterPro"/>
</dbReference>
<proteinExistence type="predicted"/>
<evidence type="ECO:0000256" key="1">
    <source>
        <dbReference type="ARBA" id="ARBA00022448"/>
    </source>
</evidence>
<keyword evidence="2" id="KW-1003">Cell membrane</keyword>
<dbReference type="CDD" id="cd03259">
    <property type="entry name" value="ABC_Carb_Solutes_like"/>
    <property type="match status" value="1"/>
</dbReference>
<evidence type="ECO:0000256" key="5">
    <source>
        <dbReference type="ARBA" id="ARBA00022840"/>
    </source>
</evidence>
<dbReference type="PANTHER" id="PTHR42781:SF4">
    <property type="entry name" value="SPERMIDINE_PUTRESCINE IMPORT ATP-BINDING PROTEIN POTA"/>
    <property type="match status" value="1"/>
</dbReference>
<dbReference type="PROSITE" id="PS50893">
    <property type="entry name" value="ABC_TRANSPORTER_2"/>
    <property type="match status" value="1"/>
</dbReference>
<organism evidence="10 11">
    <name type="scientific">Phaeodactylibacter xiamenensis</name>
    <dbReference type="NCBI Taxonomy" id="1524460"/>
    <lineage>
        <taxon>Bacteria</taxon>
        <taxon>Pseudomonadati</taxon>
        <taxon>Bacteroidota</taxon>
        <taxon>Saprospiria</taxon>
        <taxon>Saprospirales</taxon>
        <taxon>Haliscomenobacteraceae</taxon>
        <taxon>Phaeodactylibacter</taxon>
    </lineage>
</organism>
<dbReference type="STRING" id="1524460.IX84_20500"/>
<dbReference type="GO" id="GO:0015697">
    <property type="term" value="P:quaternary ammonium group transport"/>
    <property type="evidence" value="ECO:0007669"/>
    <property type="project" value="UniProtKB-ARBA"/>
</dbReference>
<comment type="caution">
    <text evidence="10">The sequence shown here is derived from an EMBL/GenBank/DDBJ whole genome shotgun (WGS) entry which is preliminary data.</text>
</comment>
<evidence type="ECO:0000256" key="2">
    <source>
        <dbReference type="ARBA" id="ARBA00022475"/>
    </source>
</evidence>
<keyword evidence="1" id="KW-0813">Transport</keyword>
<evidence type="ECO:0000313" key="11">
    <source>
        <dbReference type="Proteomes" id="UP000029736"/>
    </source>
</evidence>
<dbReference type="OrthoDB" id="9782239at2"/>
<sequence>MLDIKNINKKYKGEAVLQDLSFTLKAHEMLSILGRSGSGKTTLLKVLAGLETADRGQLLLDGQDLSPVPANQRGIVYLYQEALLFPHLDVFENVAFGLRLRHRPEAEIKKKVNALLQRLELPEQARKMPEQLSGGQRQRVAFGRALIIEPRVLLLDEPFGALDTETRRSMQQLLKRVSKDLGLTAIFVTHDLKEAMLMGDRLGMMQGGQLKIYGSRAEFIADESTGAREEARFWTDLHDLKLTK</sequence>
<keyword evidence="5 10" id="KW-0067">ATP-binding</keyword>
<keyword evidence="3" id="KW-0410">Iron transport</keyword>
<dbReference type="InterPro" id="IPR003439">
    <property type="entry name" value="ABC_transporter-like_ATP-bd"/>
</dbReference>
<dbReference type="Pfam" id="PF00005">
    <property type="entry name" value="ABC_tran"/>
    <property type="match status" value="1"/>
</dbReference>
<dbReference type="SMART" id="SM00382">
    <property type="entry name" value="AAA"/>
    <property type="match status" value="1"/>
</dbReference>
<evidence type="ECO:0000256" key="7">
    <source>
        <dbReference type="ARBA" id="ARBA00023065"/>
    </source>
</evidence>
<reference evidence="10 11" key="1">
    <citation type="journal article" date="2014" name="Int. J. Syst. Evol. Microbiol.">
        <title>Phaeodactylibacter xiamenensis gen. nov., sp. nov., a member of the family Saprospiraceae isolated from the marine alga Phaeodactylum tricornutum.</title>
        <authorList>
            <person name="Chen Z.Jr."/>
            <person name="Lei X."/>
            <person name="Lai Q."/>
            <person name="Li Y."/>
            <person name="Zhang B."/>
            <person name="Zhang J."/>
            <person name="Zhang H."/>
            <person name="Yang L."/>
            <person name="Zheng W."/>
            <person name="Tian Y."/>
            <person name="Yu Z."/>
            <person name="Xu H.Jr."/>
            <person name="Zheng T."/>
        </authorList>
    </citation>
    <scope>NUCLEOTIDE SEQUENCE [LARGE SCALE GENOMIC DNA]</scope>
    <source>
        <strain evidence="10 11">KD52</strain>
    </source>
</reference>
<keyword evidence="8" id="KW-0472">Membrane</keyword>
<dbReference type="GO" id="GO:0016020">
    <property type="term" value="C:membrane"/>
    <property type="evidence" value="ECO:0007669"/>
    <property type="project" value="InterPro"/>
</dbReference>
<keyword evidence="11" id="KW-1185">Reference proteome</keyword>